<feature type="coiled-coil region" evidence="4">
    <location>
        <begin position="129"/>
        <end position="156"/>
    </location>
</feature>
<evidence type="ECO:0000256" key="4">
    <source>
        <dbReference type="SAM" id="Coils"/>
    </source>
</evidence>
<name>A0A9D1IWW0_9FIRM</name>
<dbReference type="Proteomes" id="UP000824239">
    <property type="component" value="Unassembled WGS sequence"/>
</dbReference>
<dbReference type="AlphaFoldDB" id="A0A9D1IWW0"/>
<evidence type="ECO:0000256" key="3">
    <source>
        <dbReference type="ARBA" id="ARBA00023065"/>
    </source>
</evidence>
<comment type="similarity">
    <text evidence="1">Belongs to the V-ATPase D subunit family.</text>
</comment>
<dbReference type="InterPro" id="IPR002699">
    <property type="entry name" value="V_ATPase_D"/>
</dbReference>
<sequence length="202" mass="22907">MAVKLTKNELKAQKDALKRFERYLPTLQLKKQQLQSVMLQLSAQLEELEARRAAAIDGLDDWVAVFSENRVLARKLQDLVEPESVICGEENIAGVIVPVFRALQFREIDYDPGDYPLWVDAAVVKLQEIAGLDAEAKTLRRRAELLEQELRVTSQRVNLFEKVKIPEAKENIRVIGIYLGDQQTAAVVRGKIAKNKLREVAT</sequence>
<accession>A0A9D1IWW0</accession>
<keyword evidence="3" id="KW-0406">Ion transport</keyword>
<reference evidence="5" key="2">
    <citation type="journal article" date="2021" name="PeerJ">
        <title>Extensive microbial diversity within the chicken gut microbiome revealed by metagenomics and culture.</title>
        <authorList>
            <person name="Gilroy R."/>
            <person name="Ravi A."/>
            <person name="Getino M."/>
            <person name="Pursley I."/>
            <person name="Horton D.L."/>
            <person name="Alikhan N.F."/>
            <person name="Baker D."/>
            <person name="Gharbi K."/>
            <person name="Hall N."/>
            <person name="Watson M."/>
            <person name="Adriaenssens E.M."/>
            <person name="Foster-Nyarko E."/>
            <person name="Jarju S."/>
            <person name="Secka A."/>
            <person name="Antonio M."/>
            <person name="Oren A."/>
            <person name="Chaudhuri R.R."/>
            <person name="La Ragione R."/>
            <person name="Hildebrand F."/>
            <person name="Pallen M.J."/>
        </authorList>
    </citation>
    <scope>NUCLEOTIDE SEQUENCE</scope>
    <source>
        <strain evidence="5">ChiBcec15-4380</strain>
    </source>
</reference>
<dbReference type="Pfam" id="PF01813">
    <property type="entry name" value="ATP-synt_D"/>
    <property type="match status" value="1"/>
</dbReference>
<dbReference type="NCBIfam" id="NF002565">
    <property type="entry name" value="PRK02195.1"/>
    <property type="match status" value="1"/>
</dbReference>
<dbReference type="Gene3D" id="1.10.287.3240">
    <property type="match status" value="1"/>
</dbReference>
<evidence type="ECO:0000256" key="2">
    <source>
        <dbReference type="ARBA" id="ARBA00022448"/>
    </source>
</evidence>
<organism evidence="5 6">
    <name type="scientific">Candidatus Avoscillospira avicola</name>
    <dbReference type="NCBI Taxonomy" id="2840706"/>
    <lineage>
        <taxon>Bacteria</taxon>
        <taxon>Bacillati</taxon>
        <taxon>Bacillota</taxon>
        <taxon>Clostridia</taxon>
        <taxon>Eubacteriales</taxon>
        <taxon>Oscillospiraceae</taxon>
        <taxon>Oscillospiraceae incertae sedis</taxon>
        <taxon>Candidatus Avoscillospira</taxon>
    </lineage>
</organism>
<keyword evidence="4" id="KW-0175">Coiled coil</keyword>
<evidence type="ECO:0000313" key="6">
    <source>
        <dbReference type="Proteomes" id="UP000824239"/>
    </source>
</evidence>
<reference evidence="5" key="1">
    <citation type="submission" date="2020-10" db="EMBL/GenBank/DDBJ databases">
        <authorList>
            <person name="Gilroy R."/>
        </authorList>
    </citation>
    <scope>NUCLEOTIDE SEQUENCE</scope>
    <source>
        <strain evidence="5">ChiBcec15-4380</strain>
    </source>
</reference>
<protein>
    <submittedName>
        <fullName evidence="5">V-type ATP synthase subunit D</fullName>
    </submittedName>
</protein>
<evidence type="ECO:0000256" key="1">
    <source>
        <dbReference type="ARBA" id="ARBA00005850"/>
    </source>
</evidence>
<evidence type="ECO:0000313" key="5">
    <source>
        <dbReference type="EMBL" id="HIR50635.1"/>
    </source>
</evidence>
<dbReference type="EMBL" id="DVHE01000043">
    <property type="protein sequence ID" value="HIR50635.1"/>
    <property type="molecule type" value="Genomic_DNA"/>
</dbReference>
<proteinExistence type="inferred from homology"/>
<gene>
    <name evidence="5" type="ORF">IAA53_05030</name>
</gene>
<dbReference type="GO" id="GO:0046961">
    <property type="term" value="F:proton-transporting ATPase activity, rotational mechanism"/>
    <property type="evidence" value="ECO:0007669"/>
    <property type="project" value="InterPro"/>
</dbReference>
<dbReference type="NCBIfam" id="TIGR00309">
    <property type="entry name" value="V_ATPase_subD"/>
    <property type="match status" value="1"/>
</dbReference>
<comment type="caution">
    <text evidence="5">The sequence shown here is derived from an EMBL/GenBank/DDBJ whole genome shotgun (WGS) entry which is preliminary data.</text>
</comment>
<feature type="coiled-coil region" evidence="4">
    <location>
        <begin position="31"/>
        <end position="58"/>
    </location>
</feature>
<keyword evidence="2" id="KW-0813">Transport</keyword>